<dbReference type="AlphaFoldDB" id="A0A9J6GHN0"/>
<reference evidence="1 2" key="1">
    <citation type="journal article" date="2020" name="Cell">
        <title>Large-Scale Comparative Analyses of Tick Genomes Elucidate Their Genetic Diversity and Vector Capacities.</title>
        <authorList>
            <consortium name="Tick Genome and Microbiome Consortium (TIGMIC)"/>
            <person name="Jia N."/>
            <person name="Wang J."/>
            <person name="Shi W."/>
            <person name="Du L."/>
            <person name="Sun Y."/>
            <person name="Zhan W."/>
            <person name="Jiang J.F."/>
            <person name="Wang Q."/>
            <person name="Zhang B."/>
            <person name="Ji P."/>
            <person name="Bell-Sakyi L."/>
            <person name="Cui X.M."/>
            <person name="Yuan T.T."/>
            <person name="Jiang B.G."/>
            <person name="Yang W.F."/>
            <person name="Lam T.T."/>
            <person name="Chang Q.C."/>
            <person name="Ding S.J."/>
            <person name="Wang X.J."/>
            <person name="Zhu J.G."/>
            <person name="Ruan X.D."/>
            <person name="Zhao L."/>
            <person name="Wei J.T."/>
            <person name="Ye R.Z."/>
            <person name="Que T.C."/>
            <person name="Du C.H."/>
            <person name="Zhou Y.H."/>
            <person name="Cheng J.X."/>
            <person name="Dai P.F."/>
            <person name="Guo W.B."/>
            <person name="Han X.H."/>
            <person name="Huang E.J."/>
            <person name="Li L.F."/>
            <person name="Wei W."/>
            <person name="Gao Y.C."/>
            <person name="Liu J.Z."/>
            <person name="Shao H.Z."/>
            <person name="Wang X."/>
            <person name="Wang C.C."/>
            <person name="Yang T.C."/>
            <person name="Huo Q.B."/>
            <person name="Li W."/>
            <person name="Chen H.Y."/>
            <person name="Chen S.E."/>
            <person name="Zhou L.G."/>
            <person name="Ni X.B."/>
            <person name="Tian J.H."/>
            <person name="Sheng Y."/>
            <person name="Liu T."/>
            <person name="Pan Y.S."/>
            <person name="Xia L.Y."/>
            <person name="Li J."/>
            <person name="Zhao F."/>
            <person name="Cao W.C."/>
        </authorList>
    </citation>
    <scope>NUCLEOTIDE SEQUENCE [LARGE SCALE GENOMIC DNA]</scope>
    <source>
        <strain evidence="1">HaeL-2018</strain>
    </source>
</reference>
<accession>A0A9J6GHN0</accession>
<sequence>MGEAISVEKCVAIGLYLLWSSAEDQTIVHLFGGGCSTVNLISKEFLAAVIEVLEERWLSMMTREEKPEHLQELYAVSGFPQAVGALDGCHTPISPPQKCVVDYYNFKGW</sequence>
<comment type="caution">
    <text evidence="1">The sequence shown here is derived from an EMBL/GenBank/DDBJ whole genome shotgun (WGS) entry which is preliminary data.</text>
</comment>
<evidence type="ECO:0000313" key="2">
    <source>
        <dbReference type="Proteomes" id="UP000821853"/>
    </source>
</evidence>
<dbReference type="VEuPathDB" id="VectorBase:HLOH_059239"/>
<protein>
    <recommendedName>
        <fullName evidence="3">DDE Tnp4 domain-containing protein</fullName>
    </recommendedName>
</protein>
<gene>
    <name evidence="1" type="ORF">HPB48_021640</name>
</gene>
<dbReference type="Proteomes" id="UP000821853">
    <property type="component" value="Chromosome 5"/>
</dbReference>
<proteinExistence type="predicted"/>
<evidence type="ECO:0008006" key="3">
    <source>
        <dbReference type="Google" id="ProtNLM"/>
    </source>
</evidence>
<evidence type="ECO:0000313" key="1">
    <source>
        <dbReference type="EMBL" id="KAH9374957.1"/>
    </source>
</evidence>
<name>A0A9J6GHN0_HAELO</name>
<organism evidence="1 2">
    <name type="scientific">Haemaphysalis longicornis</name>
    <name type="common">Bush tick</name>
    <dbReference type="NCBI Taxonomy" id="44386"/>
    <lineage>
        <taxon>Eukaryota</taxon>
        <taxon>Metazoa</taxon>
        <taxon>Ecdysozoa</taxon>
        <taxon>Arthropoda</taxon>
        <taxon>Chelicerata</taxon>
        <taxon>Arachnida</taxon>
        <taxon>Acari</taxon>
        <taxon>Parasitiformes</taxon>
        <taxon>Ixodida</taxon>
        <taxon>Ixodoidea</taxon>
        <taxon>Ixodidae</taxon>
        <taxon>Haemaphysalinae</taxon>
        <taxon>Haemaphysalis</taxon>
    </lineage>
</organism>
<dbReference type="OMA" id="GCHTPIS"/>
<keyword evidence="2" id="KW-1185">Reference proteome</keyword>
<dbReference type="OrthoDB" id="6482675at2759"/>
<dbReference type="EMBL" id="JABSTR010000007">
    <property type="protein sequence ID" value="KAH9374957.1"/>
    <property type="molecule type" value="Genomic_DNA"/>
</dbReference>